<dbReference type="eggNOG" id="ENOG503169T">
    <property type="taxonomic scope" value="Bacteria"/>
</dbReference>
<evidence type="ECO:0000256" key="2">
    <source>
        <dbReference type="SAM" id="Phobius"/>
    </source>
</evidence>
<feature type="compositionally biased region" description="Low complexity" evidence="1">
    <location>
        <begin position="41"/>
        <end position="55"/>
    </location>
</feature>
<dbReference type="HOGENOM" id="CLU_968797_0_0_11"/>
<proteinExistence type="predicted"/>
<keyword evidence="2" id="KW-0472">Membrane</keyword>
<keyword evidence="2" id="KW-0812">Transmembrane</keyword>
<comment type="caution">
    <text evidence="3">The sequence shown here is derived from an EMBL/GenBank/DDBJ whole genome shotgun (WGS) entry which is preliminary data.</text>
</comment>
<protein>
    <submittedName>
        <fullName evidence="3">Uncharacterized protein</fullName>
    </submittedName>
</protein>
<name>E2S6E4_9CORY</name>
<evidence type="ECO:0000313" key="3">
    <source>
        <dbReference type="EMBL" id="EFQ79586.1"/>
    </source>
</evidence>
<dbReference type="Proteomes" id="UP000003020">
    <property type="component" value="Unassembled WGS sequence"/>
</dbReference>
<evidence type="ECO:0000313" key="4">
    <source>
        <dbReference type="Proteomes" id="UP000003020"/>
    </source>
</evidence>
<feature type="region of interest" description="Disordered" evidence="1">
    <location>
        <begin position="96"/>
        <end position="144"/>
    </location>
</feature>
<feature type="compositionally biased region" description="Low complexity" evidence="1">
    <location>
        <begin position="102"/>
        <end position="129"/>
    </location>
</feature>
<feature type="region of interest" description="Disordered" evidence="1">
    <location>
        <begin position="1"/>
        <end position="26"/>
    </location>
</feature>
<gene>
    <name evidence="3" type="ORF">HMPREF0305_12096</name>
</gene>
<reference evidence="3 4" key="1">
    <citation type="submission" date="2010-08" db="EMBL/GenBank/DDBJ databases">
        <authorList>
            <person name="Muzny D."/>
            <person name="Qin X."/>
            <person name="Buhay C."/>
            <person name="Dugan-Rocha S."/>
            <person name="Ding Y."/>
            <person name="Chen G."/>
            <person name="Hawes A."/>
            <person name="Holder M."/>
            <person name="Jhangiani S."/>
            <person name="Johnson A."/>
            <person name="Khan Z."/>
            <person name="Li Z."/>
            <person name="Liu W."/>
            <person name="Liu X."/>
            <person name="Perez L."/>
            <person name="Shen H."/>
            <person name="Wang Q."/>
            <person name="Watt J."/>
            <person name="Xi L."/>
            <person name="Xin Y."/>
            <person name="Zhou J."/>
            <person name="Deng J."/>
            <person name="Jiang H."/>
            <person name="Liu Y."/>
            <person name="Qu J."/>
            <person name="Song X.-Z."/>
            <person name="Zhang L."/>
            <person name="Villasana D."/>
            <person name="Johnson A."/>
            <person name="Liu J."/>
            <person name="Liyanage D."/>
            <person name="Lorensuhewa L."/>
            <person name="Robinson T."/>
            <person name="Song A."/>
            <person name="Song B.-B."/>
            <person name="Dinh H."/>
            <person name="Thornton R."/>
            <person name="Coyle M."/>
            <person name="Francisco L."/>
            <person name="Jackson L."/>
            <person name="Javaid M."/>
            <person name="Korchina V."/>
            <person name="Kovar C."/>
            <person name="Mata R."/>
            <person name="Mathew T."/>
            <person name="Ngo R."/>
            <person name="Nguyen L."/>
            <person name="Nguyen N."/>
            <person name="Okwuonu G."/>
            <person name="Ongeri F."/>
            <person name="Pham C."/>
            <person name="Simmons D."/>
            <person name="Wilczek-Boney K."/>
            <person name="Hale W."/>
            <person name="Jakkamsetti A."/>
            <person name="Pham P."/>
            <person name="Ruth R."/>
            <person name="San Lucas F."/>
            <person name="Warren J."/>
            <person name="Zhang J."/>
            <person name="Zhao Z."/>
            <person name="Zhou C."/>
            <person name="Zhu D."/>
            <person name="Lee S."/>
            <person name="Bess C."/>
            <person name="Blankenburg K."/>
            <person name="Forbes L."/>
            <person name="Fu Q."/>
            <person name="Gubbala S."/>
            <person name="Hirani K."/>
            <person name="Jayaseelan J.C."/>
            <person name="Lara F."/>
            <person name="Munidasa M."/>
            <person name="Palculict T."/>
            <person name="Patil S."/>
            <person name="Pu L.-L."/>
            <person name="Saada N."/>
            <person name="Tang L."/>
            <person name="Weissenberger G."/>
            <person name="Zhu Y."/>
            <person name="Hemphill L."/>
            <person name="Shang Y."/>
            <person name="Youmans B."/>
            <person name="Ayvaz T."/>
            <person name="Ross M."/>
            <person name="Santibanez J."/>
            <person name="Aqrawi P."/>
            <person name="Gross S."/>
            <person name="Joshi V."/>
            <person name="Fowler G."/>
            <person name="Nazareth L."/>
            <person name="Reid J."/>
            <person name="Worley K."/>
            <person name="Petrosino J."/>
            <person name="Highlander S."/>
            <person name="Gibbs R."/>
        </authorList>
    </citation>
    <scope>NUCLEOTIDE SEQUENCE [LARGE SCALE GENOMIC DNA]</scope>
    <source>
        <strain evidence="3 4">ATCC 33035</strain>
    </source>
</reference>
<dbReference type="OrthoDB" id="4425458at2"/>
<sequence>MNRLAYPGSPDRLNGAEDTSHIKRSSSIAEHTYSEYIEHGSLPSKSASPANAAGARGNGGSPGLSTKKQLLLLPVVIAVIVVVVIAYFAAKDALSGSKSEESAPPEQPAADAPADSGSANDSANNENGEGTTGDSLNDLTPADQAPEPIADFAKYCTDYDVQFNYYGADGSPAPKAKGTNCGVDTAKAPEVGFVLFADDPSATAAVRDGKPLLDTVEIPAESTRGSTFKAQKLESFTAVAEILPDNQGIVEYTIQSNDPEVAKKALVNLGVAK</sequence>
<evidence type="ECO:0000256" key="1">
    <source>
        <dbReference type="SAM" id="MobiDB-lite"/>
    </source>
</evidence>
<dbReference type="EMBL" id="ABYQ02000014">
    <property type="protein sequence ID" value="EFQ79586.1"/>
    <property type="molecule type" value="Genomic_DNA"/>
</dbReference>
<dbReference type="RefSeq" id="WP_005324165.1">
    <property type="nucleotide sequence ID" value="NZ_GL542876.1"/>
</dbReference>
<organism evidence="3 4">
    <name type="scientific">Corynebacterium pseudogenitalium ATCC 33035</name>
    <dbReference type="NCBI Taxonomy" id="525264"/>
    <lineage>
        <taxon>Bacteria</taxon>
        <taxon>Bacillati</taxon>
        <taxon>Actinomycetota</taxon>
        <taxon>Actinomycetes</taxon>
        <taxon>Mycobacteriales</taxon>
        <taxon>Corynebacteriaceae</taxon>
        <taxon>Corynebacterium</taxon>
    </lineage>
</organism>
<dbReference type="AlphaFoldDB" id="E2S6E4"/>
<feature type="transmembrane region" description="Helical" evidence="2">
    <location>
        <begin position="70"/>
        <end position="90"/>
    </location>
</feature>
<keyword evidence="4" id="KW-1185">Reference proteome</keyword>
<keyword evidence="2" id="KW-1133">Transmembrane helix</keyword>
<feature type="region of interest" description="Disordered" evidence="1">
    <location>
        <begin position="40"/>
        <end position="61"/>
    </location>
</feature>
<accession>E2S6E4</accession>